<dbReference type="AlphaFoldDB" id="A0A0N7KK92"/>
<feature type="non-terminal residue" evidence="1">
    <location>
        <position position="1"/>
    </location>
</feature>
<organism evidence="1 2">
    <name type="scientific">Oryza sativa subsp. japonica</name>
    <name type="common">Rice</name>
    <dbReference type="NCBI Taxonomy" id="39947"/>
    <lineage>
        <taxon>Eukaryota</taxon>
        <taxon>Viridiplantae</taxon>
        <taxon>Streptophyta</taxon>
        <taxon>Embryophyta</taxon>
        <taxon>Tracheophyta</taxon>
        <taxon>Spermatophyta</taxon>
        <taxon>Magnoliopsida</taxon>
        <taxon>Liliopsida</taxon>
        <taxon>Poales</taxon>
        <taxon>Poaceae</taxon>
        <taxon>BOP clade</taxon>
        <taxon>Oryzoideae</taxon>
        <taxon>Oryzeae</taxon>
        <taxon>Oryzinae</taxon>
        <taxon>Oryza</taxon>
        <taxon>Oryza sativa</taxon>
    </lineage>
</organism>
<evidence type="ECO:0000313" key="1">
    <source>
        <dbReference type="EMBL" id="BAS92569.1"/>
    </source>
</evidence>
<dbReference type="Gramene" id="Os05t0181902-00">
    <property type="protein sequence ID" value="Os05t0181902-00"/>
    <property type="gene ID" value="Os05g0181902"/>
</dbReference>
<keyword evidence="2" id="KW-1185">Reference proteome</keyword>
<gene>
    <name evidence="1" type="ordered locus">Os05g0181902</name>
    <name evidence="1" type="ORF">OSNPB_050181902</name>
</gene>
<proteinExistence type="predicted"/>
<dbReference type="Proteomes" id="UP000059680">
    <property type="component" value="Chromosome 5"/>
</dbReference>
<reference evidence="2" key="1">
    <citation type="journal article" date="2005" name="Nature">
        <title>The map-based sequence of the rice genome.</title>
        <authorList>
            <consortium name="International rice genome sequencing project (IRGSP)"/>
            <person name="Matsumoto T."/>
            <person name="Wu J."/>
            <person name="Kanamori H."/>
            <person name="Katayose Y."/>
            <person name="Fujisawa M."/>
            <person name="Namiki N."/>
            <person name="Mizuno H."/>
            <person name="Yamamoto K."/>
            <person name="Antonio B.A."/>
            <person name="Baba T."/>
            <person name="Sakata K."/>
            <person name="Nagamura Y."/>
            <person name="Aoki H."/>
            <person name="Arikawa K."/>
            <person name="Arita K."/>
            <person name="Bito T."/>
            <person name="Chiden Y."/>
            <person name="Fujitsuka N."/>
            <person name="Fukunaka R."/>
            <person name="Hamada M."/>
            <person name="Harada C."/>
            <person name="Hayashi A."/>
            <person name="Hijishita S."/>
            <person name="Honda M."/>
            <person name="Hosokawa S."/>
            <person name="Ichikawa Y."/>
            <person name="Idonuma A."/>
            <person name="Iijima M."/>
            <person name="Ikeda M."/>
            <person name="Ikeno M."/>
            <person name="Ito K."/>
            <person name="Ito S."/>
            <person name="Ito T."/>
            <person name="Ito Y."/>
            <person name="Ito Y."/>
            <person name="Iwabuchi A."/>
            <person name="Kamiya K."/>
            <person name="Karasawa W."/>
            <person name="Kurita K."/>
            <person name="Katagiri S."/>
            <person name="Kikuta A."/>
            <person name="Kobayashi H."/>
            <person name="Kobayashi N."/>
            <person name="Machita K."/>
            <person name="Maehara T."/>
            <person name="Masukawa M."/>
            <person name="Mizubayashi T."/>
            <person name="Mukai Y."/>
            <person name="Nagasaki H."/>
            <person name="Nagata Y."/>
            <person name="Naito S."/>
            <person name="Nakashima M."/>
            <person name="Nakama Y."/>
            <person name="Nakamichi Y."/>
            <person name="Nakamura M."/>
            <person name="Meguro A."/>
            <person name="Negishi M."/>
            <person name="Ohta I."/>
            <person name="Ohta T."/>
            <person name="Okamoto M."/>
            <person name="Ono N."/>
            <person name="Saji S."/>
            <person name="Sakaguchi M."/>
            <person name="Sakai K."/>
            <person name="Shibata M."/>
            <person name="Shimokawa T."/>
            <person name="Song J."/>
            <person name="Takazaki Y."/>
            <person name="Terasawa K."/>
            <person name="Tsugane M."/>
            <person name="Tsuji K."/>
            <person name="Ueda S."/>
            <person name="Waki K."/>
            <person name="Yamagata H."/>
            <person name="Yamamoto M."/>
            <person name="Yamamoto S."/>
            <person name="Yamane H."/>
            <person name="Yoshiki S."/>
            <person name="Yoshihara R."/>
            <person name="Yukawa K."/>
            <person name="Zhong H."/>
            <person name="Yano M."/>
            <person name="Yuan Q."/>
            <person name="Ouyang S."/>
            <person name="Liu J."/>
            <person name="Jones K.M."/>
            <person name="Gansberger K."/>
            <person name="Moffat K."/>
            <person name="Hill J."/>
            <person name="Bera J."/>
            <person name="Fadrosh D."/>
            <person name="Jin S."/>
            <person name="Johri S."/>
            <person name="Kim M."/>
            <person name="Overton L."/>
            <person name="Reardon M."/>
            <person name="Tsitrin T."/>
            <person name="Vuong H."/>
            <person name="Weaver B."/>
            <person name="Ciecko A."/>
            <person name="Tallon L."/>
            <person name="Jackson J."/>
            <person name="Pai G."/>
            <person name="Aken S.V."/>
            <person name="Utterback T."/>
            <person name="Reidmuller S."/>
            <person name="Feldblyum T."/>
            <person name="Hsiao J."/>
            <person name="Zismann V."/>
            <person name="Iobst S."/>
            <person name="de Vazeille A.R."/>
            <person name="Buell C.R."/>
            <person name="Ying K."/>
            <person name="Li Y."/>
            <person name="Lu T."/>
            <person name="Huang Y."/>
            <person name="Zhao Q."/>
            <person name="Feng Q."/>
            <person name="Zhang L."/>
            <person name="Zhu J."/>
            <person name="Weng Q."/>
            <person name="Mu J."/>
            <person name="Lu Y."/>
            <person name="Fan D."/>
            <person name="Liu Y."/>
            <person name="Guan J."/>
            <person name="Zhang Y."/>
            <person name="Yu S."/>
            <person name="Liu X."/>
            <person name="Zhang Y."/>
            <person name="Hong G."/>
            <person name="Han B."/>
            <person name="Choisne N."/>
            <person name="Demange N."/>
            <person name="Orjeda G."/>
            <person name="Samain S."/>
            <person name="Cattolico L."/>
            <person name="Pelletier E."/>
            <person name="Couloux A."/>
            <person name="Segurens B."/>
            <person name="Wincker P."/>
            <person name="D'Hont A."/>
            <person name="Scarpelli C."/>
            <person name="Weissenbach J."/>
            <person name="Salanoubat M."/>
            <person name="Quetier F."/>
            <person name="Yu Y."/>
            <person name="Kim H.R."/>
            <person name="Rambo T."/>
            <person name="Currie J."/>
            <person name="Collura K."/>
            <person name="Luo M."/>
            <person name="Yang T."/>
            <person name="Ammiraju J.S.S."/>
            <person name="Engler F."/>
            <person name="Soderlund C."/>
            <person name="Wing R.A."/>
            <person name="Palmer L.E."/>
            <person name="de la Bastide M."/>
            <person name="Spiegel L."/>
            <person name="Nascimento L."/>
            <person name="Zutavern T."/>
            <person name="O'Shaughnessy A."/>
            <person name="Dike S."/>
            <person name="Dedhia N."/>
            <person name="Preston R."/>
            <person name="Balija V."/>
            <person name="McCombie W.R."/>
            <person name="Chow T."/>
            <person name="Chen H."/>
            <person name="Chung M."/>
            <person name="Chen C."/>
            <person name="Shaw J."/>
            <person name="Wu H."/>
            <person name="Hsiao K."/>
            <person name="Chao Y."/>
            <person name="Chu M."/>
            <person name="Cheng C."/>
            <person name="Hour A."/>
            <person name="Lee P."/>
            <person name="Lin S."/>
            <person name="Lin Y."/>
            <person name="Liou J."/>
            <person name="Liu S."/>
            <person name="Hsing Y."/>
            <person name="Raghuvanshi S."/>
            <person name="Mohanty A."/>
            <person name="Bharti A.K."/>
            <person name="Gaur A."/>
            <person name="Gupta V."/>
            <person name="Kumar D."/>
            <person name="Ravi V."/>
            <person name="Vij S."/>
            <person name="Kapur A."/>
            <person name="Khurana P."/>
            <person name="Khurana P."/>
            <person name="Khurana J.P."/>
            <person name="Tyagi A.K."/>
            <person name="Gaikwad K."/>
            <person name="Singh A."/>
            <person name="Dalal V."/>
            <person name="Srivastava S."/>
            <person name="Dixit A."/>
            <person name="Pal A.K."/>
            <person name="Ghazi I.A."/>
            <person name="Yadav M."/>
            <person name="Pandit A."/>
            <person name="Bhargava A."/>
            <person name="Sureshbabu K."/>
            <person name="Batra K."/>
            <person name="Sharma T.R."/>
            <person name="Mohapatra T."/>
            <person name="Singh N.K."/>
            <person name="Messing J."/>
            <person name="Nelson A.B."/>
            <person name="Fuks G."/>
            <person name="Kavchok S."/>
            <person name="Keizer G."/>
            <person name="Linton E."/>
            <person name="Llaca V."/>
            <person name="Song R."/>
            <person name="Tanyolac B."/>
            <person name="Young S."/>
            <person name="Ho-Il K."/>
            <person name="Hahn J.H."/>
            <person name="Sangsakoo G."/>
            <person name="Vanavichit A."/>
            <person name="de Mattos Luiz.A.T."/>
            <person name="Zimmer P.D."/>
            <person name="Malone G."/>
            <person name="Dellagostin O."/>
            <person name="de Oliveira A.C."/>
            <person name="Bevan M."/>
            <person name="Bancroft I."/>
            <person name="Minx P."/>
            <person name="Cordum H."/>
            <person name="Wilson R."/>
            <person name="Cheng Z."/>
            <person name="Jin W."/>
            <person name="Jiang J."/>
            <person name="Leong S.A."/>
            <person name="Iwama H."/>
            <person name="Gojobori T."/>
            <person name="Itoh T."/>
            <person name="Niimura Y."/>
            <person name="Fujii Y."/>
            <person name="Habara T."/>
            <person name="Sakai H."/>
            <person name="Sato Y."/>
            <person name="Wilson G."/>
            <person name="Kumar K."/>
            <person name="McCouch S."/>
            <person name="Juretic N."/>
            <person name="Hoen D."/>
            <person name="Wright S."/>
            <person name="Bruskiewich R."/>
            <person name="Bureau T."/>
            <person name="Miyao A."/>
            <person name="Hirochika H."/>
            <person name="Nishikawa T."/>
            <person name="Kadowaki K."/>
            <person name="Sugiura M."/>
            <person name="Burr B."/>
            <person name="Sasaki T."/>
        </authorList>
    </citation>
    <scope>NUCLEOTIDE SEQUENCE [LARGE SCALE GENOMIC DNA]</scope>
    <source>
        <strain evidence="2">cv. Nipponbare</strain>
    </source>
</reference>
<dbReference type="InParanoid" id="A0A0N7KK92"/>
<evidence type="ECO:0000313" key="2">
    <source>
        <dbReference type="Proteomes" id="UP000059680"/>
    </source>
</evidence>
<reference evidence="1 2" key="3">
    <citation type="journal article" date="2013" name="Rice">
        <title>Improvement of the Oryza sativa Nipponbare reference genome using next generation sequence and optical map data.</title>
        <authorList>
            <person name="Kawahara Y."/>
            <person name="de la Bastide M."/>
            <person name="Hamilton J.P."/>
            <person name="Kanamori H."/>
            <person name="McCombie W.R."/>
            <person name="Ouyang S."/>
            <person name="Schwartz D.C."/>
            <person name="Tanaka T."/>
            <person name="Wu J."/>
            <person name="Zhou S."/>
            <person name="Childs K.L."/>
            <person name="Davidson R.M."/>
            <person name="Lin H."/>
            <person name="Quesada-Ocampo L."/>
            <person name="Vaillancourt B."/>
            <person name="Sakai H."/>
            <person name="Lee S.S."/>
            <person name="Kim J."/>
            <person name="Numa H."/>
            <person name="Itoh T."/>
            <person name="Buell C.R."/>
            <person name="Matsumoto T."/>
        </authorList>
    </citation>
    <scope>NUCLEOTIDE SEQUENCE [LARGE SCALE GENOMIC DNA]</scope>
    <source>
        <strain evidence="2">cv. Nipponbare</strain>
    </source>
</reference>
<sequence length="47" mass="5393">TQIHCGEDHIHISICMTNPMEGHKLEFAPNWHFTNYGSTIKDNSSHL</sequence>
<accession>A0A0N7KK92</accession>
<name>A0A0N7KK92_ORYSJ</name>
<dbReference type="EMBL" id="AP014961">
    <property type="protein sequence ID" value="BAS92569.1"/>
    <property type="molecule type" value="Genomic_DNA"/>
</dbReference>
<dbReference type="PaxDb" id="39947-A0A0N7KK92"/>
<reference evidence="1 2" key="2">
    <citation type="journal article" date="2013" name="Plant Cell Physiol.">
        <title>Rice Annotation Project Database (RAP-DB): an integrative and interactive database for rice genomics.</title>
        <authorList>
            <person name="Sakai H."/>
            <person name="Lee S.S."/>
            <person name="Tanaka T."/>
            <person name="Numa H."/>
            <person name="Kim J."/>
            <person name="Kawahara Y."/>
            <person name="Wakimoto H."/>
            <person name="Yang C.C."/>
            <person name="Iwamoto M."/>
            <person name="Abe T."/>
            <person name="Yamada Y."/>
            <person name="Muto A."/>
            <person name="Inokuchi H."/>
            <person name="Ikemura T."/>
            <person name="Matsumoto T."/>
            <person name="Sasaki T."/>
            <person name="Itoh T."/>
        </authorList>
    </citation>
    <scope>NUCLEOTIDE SEQUENCE [LARGE SCALE GENOMIC DNA]</scope>
    <source>
        <strain evidence="2">cv. Nipponbare</strain>
    </source>
</reference>
<protein>
    <submittedName>
        <fullName evidence="1">Os05g0181902 protein</fullName>
    </submittedName>
</protein>